<dbReference type="PANTHER" id="PTHR12534">
    <property type="entry name" value="30S RIBOSOMAL PROTEIN S2 PROKARYOTIC AND ORGANELLAR"/>
    <property type="match status" value="1"/>
</dbReference>
<dbReference type="SUPFAM" id="SSF52313">
    <property type="entry name" value="Ribosomal protein S2"/>
    <property type="match status" value="1"/>
</dbReference>
<dbReference type="HAMAP" id="MF_00291_B">
    <property type="entry name" value="Ribosomal_uS2_B"/>
    <property type="match status" value="1"/>
</dbReference>
<organism evidence="5">
    <name type="scientific">marine metagenome</name>
    <dbReference type="NCBI Taxonomy" id="408172"/>
    <lineage>
        <taxon>unclassified sequences</taxon>
        <taxon>metagenomes</taxon>
        <taxon>ecological metagenomes</taxon>
    </lineage>
</organism>
<dbReference type="PROSITE" id="PS00962">
    <property type="entry name" value="RIBOSOMAL_S2_1"/>
    <property type="match status" value="1"/>
</dbReference>
<keyword evidence="2" id="KW-0689">Ribosomal protein</keyword>
<evidence type="ECO:0000256" key="2">
    <source>
        <dbReference type="ARBA" id="ARBA00022980"/>
    </source>
</evidence>
<keyword evidence="3" id="KW-0687">Ribonucleoprotein</keyword>
<evidence type="ECO:0000256" key="1">
    <source>
        <dbReference type="ARBA" id="ARBA00006242"/>
    </source>
</evidence>
<gene>
    <name evidence="5" type="ORF">METZ01_LOCUS90062</name>
</gene>
<evidence type="ECO:0000313" key="5">
    <source>
        <dbReference type="EMBL" id="SVA37208.1"/>
    </source>
</evidence>
<dbReference type="GO" id="GO:0003735">
    <property type="term" value="F:structural constituent of ribosome"/>
    <property type="evidence" value="ECO:0007669"/>
    <property type="project" value="InterPro"/>
</dbReference>
<dbReference type="NCBIfam" id="TIGR01011">
    <property type="entry name" value="rpsB_bact"/>
    <property type="match status" value="1"/>
</dbReference>
<evidence type="ECO:0000256" key="3">
    <source>
        <dbReference type="ARBA" id="ARBA00023274"/>
    </source>
</evidence>
<dbReference type="Pfam" id="PF00318">
    <property type="entry name" value="Ribosomal_S2"/>
    <property type="match status" value="1"/>
</dbReference>
<comment type="similarity">
    <text evidence="1">Belongs to the universal ribosomal protein uS2 family.</text>
</comment>
<feature type="compositionally biased region" description="Acidic residues" evidence="4">
    <location>
        <begin position="318"/>
        <end position="328"/>
    </location>
</feature>
<dbReference type="AlphaFoldDB" id="A0A381VBQ9"/>
<evidence type="ECO:0008006" key="6">
    <source>
        <dbReference type="Google" id="ProtNLM"/>
    </source>
</evidence>
<sequence>MVQAPDAPVTPVVEDRPAPPVNAPITMKSLLEAGVHFGHQTRRWNPQMKRYIFTQRNGIHIIDLQQTLGLINEAYRAMVQVAADGGKILFVGTKRQAQEVVQSEAERCGMWYVNQRWLGGTLTNFQTIRGRINHMIDLQQKRDAGYFRVLPKKEGVKLRDTLARLEKYFLGMREMNELPKALFVIDIGKEDICIAEARRMGIQIFAIVDTDCDPDKVTHSIPGNDDAVRSIRLIAGRMATAALEGVAQREAMMLAEQEELALLEQARREALDLTEDDEEDGTGAPEPAISELFGETAEVPAVDSEGQEVPSLERAVVDEPEPSESTEA</sequence>
<name>A0A381VBQ9_9ZZZZ</name>
<reference evidence="5" key="1">
    <citation type="submission" date="2018-05" db="EMBL/GenBank/DDBJ databases">
        <authorList>
            <person name="Lanie J.A."/>
            <person name="Ng W.-L."/>
            <person name="Kazmierczak K.M."/>
            <person name="Andrzejewski T.M."/>
            <person name="Davidsen T.M."/>
            <person name="Wayne K.J."/>
            <person name="Tettelin H."/>
            <person name="Glass J.I."/>
            <person name="Rusch D."/>
            <person name="Podicherti R."/>
            <person name="Tsui H.-C.T."/>
            <person name="Winkler M.E."/>
        </authorList>
    </citation>
    <scope>NUCLEOTIDE SEQUENCE</scope>
</reference>
<dbReference type="EMBL" id="UINC01008260">
    <property type="protein sequence ID" value="SVA37208.1"/>
    <property type="molecule type" value="Genomic_DNA"/>
</dbReference>
<accession>A0A381VBQ9</accession>
<proteinExistence type="inferred from homology"/>
<protein>
    <recommendedName>
        <fullName evidence="6">30S ribosomal protein S2</fullName>
    </recommendedName>
</protein>
<dbReference type="PRINTS" id="PR00395">
    <property type="entry name" value="RIBOSOMALS2"/>
</dbReference>
<dbReference type="InterPro" id="IPR005706">
    <property type="entry name" value="Ribosomal_uS2_bac/mit/plastid"/>
</dbReference>
<dbReference type="GO" id="GO:0022627">
    <property type="term" value="C:cytosolic small ribosomal subunit"/>
    <property type="evidence" value="ECO:0007669"/>
    <property type="project" value="TreeGrafter"/>
</dbReference>
<dbReference type="InterPro" id="IPR023591">
    <property type="entry name" value="Ribosomal_uS2_flav_dom_sf"/>
</dbReference>
<feature type="region of interest" description="Disordered" evidence="4">
    <location>
        <begin position="273"/>
        <end position="328"/>
    </location>
</feature>
<dbReference type="InterPro" id="IPR018130">
    <property type="entry name" value="Ribosomal_uS2_CS"/>
</dbReference>
<dbReference type="CDD" id="cd01425">
    <property type="entry name" value="RPS2"/>
    <property type="match status" value="1"/>
</dbReference>
<dbReference type="Gene3D" id="1.10.287.610">
    <property type="entry name" value="Helix hairpin bin"/>
    <property type="match status" value="1"/>
</dbReference>
<dbReference type="Gene3D" id="3.40.50.10490">
    <property type="entry name" value="Glucose-6-phosphate isomerase like protein, domain 1"/>
    <property type="match status" value="1"/>
</dbReference>
<evidence type="ECO:0000256" key="4">
    <source>
        <dbReference type="SAM" id="MobiDB-lite"/>
    </source>
</evidence>
<dbReference type="GO" id="GO:0006412">
    <property type="term" value="P:translation"/>
    <property type="evidence" value="ECO:0007669"/>
    <property type="project" value="InterPro"/>
</dbReference>
<dbReference type="InterPro" id="IPR001865">
    <property type="entry name" value="Ribosomal_uS2"/>
</dbReference>
<dbReference type="PANTHER" id="PTHR12534:SF0">
    <property type="entry name" value="SMALL RIBOSOMAL SUBUNIT PROTEIN US2M"/>
    <property type="match status" value="1"/>
</dbReference>